<evidence type="ECO:0000256" key="2">
    <source>
        <dbReference type="SAM" id="Phobius"/>
    </source>
</evidence>
<keyword evidence="2" id="KW-1133">Transmembrane helix</keyword>
<organism evidence="3 4">
    <name type="scientific">Asanoa ferruginea</name>
    <dbReference type="NCBI Taxonomy" id="53367"/>
    <lineage>
        <taxon>Bacteria</taxon>
        <taxon>Bacillati</taxon>
        <taxon>Actinomycetota</taxon>
        <taxon>Actinomycetes</taxon>
        <taxon>Micromonosporales</taxon>
        <taxon>Micromonosporaceae</taxon>
        <taxon>Asanoa</taxon>
    </lineage>
</organism>
<reference evidence="3 4" key="1">
    <citation type="submission" date="2018-08" db="EMBL/GenBank/DDBJ databases">
        <title>Sequencing the genomes of 1000 actinobacteria strains.</title>
        <authorList>
            <person name="Klenk H.-P."/>
        </authorList>
    </citation>
    <scope>NUCLEOTIDE SEQUENCE [LARGE SCALE GENOMIC DNA]</scope>
    <source>
        <strain evidence="3 4">DSM 44099</strain>
    </source>
</reference>
<keyword evidence="4" id="KW-1185">Reference proteome</keyword>
<gene>
    <name evidence="3" type="ORF">DFJ67_2001</name>
</gene>
<sequence>MSRSGGGQHAQHVAPGQPALRRDLRRHGPFGRFGDLPAGEDGAGAPPGLRIDAGELPAGEAERQRRSAGDRGRVSVFIAVALVGVLIVIGLTFDGIGRIRAYQRAANIAAEAARAGGQAIDVADAIAGAPAAVDQAAATTAALAFVDNLDDPTIIGRTVSLGEDASGAESTQFLRVTVTISYDAVMLDFFGFADTYPVQAEATVELVTTTDANP</sequence>
<proteinExistence type="predicted"/>
<protein>
    <recommendedName>
        <fullName evidence="5">Flp pilus-assembly TadE/G-like protein</fullName>
    </recommendedName>
</protein>
<dbReference type="EMBL" id="QUMQ01000001">
    <property type="protein sequence ID" value="REF96036.1"/>
    <property type="molecule type" value="Genomic_DNA"/>
</dbReference>
<evidence type="ECO:0000256" key="1">
    <source>
        <dbReference type="SAM" id="MobiDB-lite"/>
    </source>
</evidence>
<keyword evidence="2" id="KW-0472">Membrane</keyword>
<keyword evidence="2" id="KW-0812">Transmembrane</keyword>
<feature type="compositionally biased region" description="Low complexity" evidence="1">
    <location>
        <begin position="34"/>
        <end position="49"/>
    </location>
</feature>
<feature type="region of interest" description="Disordered" evidence="1">
    <location>
        <begin position="1"/>
        <end position="53"/>
    </location>
</feature>
<dbReference type="Proteomes" id="UP000256913">
    <property type="component" value="Unassembled WGS sequence"/>
</dbReference>
<evidence type="ECO:0008006" key="5">
    <source>
        <dbReference type="Google" id="ProtNLM"/>
    </source>
</evidence>
<dbReference type="AlphaFoldDB" id="A0A3D9ZF44"/>
<comment type="caution">
    <text evidence="3">The sequence shown here is derived from an EMBL/GenBank/DDBJ whole genome shotgun (WGS) entry which is preliminary data.</text>
</comment>
<evidence type="ECO:0000313" key="3">
    <source>
        <dbReference type="EMBL" id="REF96036.1"/>
    </source>
</evidence>
<evidence type="ECO:0000313" key="4">
    <source>
        <dbReference type="Proteomes" id="UP000256913"/>
    </source>
</evidence>
<accession>A0A3D9ZF44</accession>
<name>A0A3D9ZF44_9ACTN</name>
<feature type="transmembrane region" description="Helical" evidence="2">
    <location>
        <begin position="74"/>
        <end position="93"/>
    </location>
</feature>